<dbReference type="Proteomes" id="UP000438429">
    <property type="component" value="Unassembled WGS sequence"/>
</dbReference>
<sequence length="71" mass="7851">MFVTFCCVCCELVIIQETLCMCIAGEDVGAELPLIHKKQGSDEGKAFAFDCVKALEYIHIRAVFHPSSFGH</sequence>
<organism evidence="2 3">
    <name type="scientific">Scophthalmus maximus</name>
    <name type="common">Turbot</name>
    <name type="synonym">Psetta maxima</name>
    <dbReference type="NCBI Taxonomy" id="52904"/>
    <lineage>
        <taxon>Eukaryota</taxon>
        <taxon>Metazoa</taxon>
        <taxon>Chordata</taxon>
        <taxon>Craniata</taxon>
        <taxon>Vertebrata</taxon>
        <taxon>Euteleostomi</taxon>
        <taxon>Actinopterygii</taxon>
        <taxon>Neopterygii</taxon>
        <taxon>Teleostei</taxon>
        <taxon>Neoteleostei</taxon>
        <taxon>Acanthomorphata</taxon>
        <taxon>Carangaria</taxon>
        <taxon>Pleuronectiformes</taxon>
        <taxon>Pleuronectoidei</taxon>
        <taxon>Scophthalmidae</taxon>
        <taxon>Scophthalmus</taxon>
    </lineage>
</organism>
<name>A0A6A4SS72_SCOMX</name>
<proteinExistence type="predicted"/>
<protein>
    <recommendedName>
        <fullName evidence="4">Protein kinase domain-containing protein</fullName>
    </recommendedName>
</protein>
<evidence type="ECO:0008006" key="4">
    <source>
        <dbReference type="Google" id="ProtNLM"/>
    </source>
</evidence>
<dbReference type="EMBL" id="VEVO01000011">
    <property type="protein sequence ID" value="KAF0035435.1"/>
    <property type="molecule type" value="Genomic_DNA"/>
</dbReference>
<evidence type="ECO:0000313" key="3">
    <source>
        <dbReference type="Proteomes" id="UP000438429"/>
    </source>
</evidence>
<comment type="caution">
    <text evidence="2">The sequence shown here is derived from an EMBL/GenBank/DDBJ whole genome shotgun (WGS) entry which is preliminary data.</text>
</comment>
<feature type="signal peptide" evidence="1">
    <location>
        <begin position="1"/>
        <end position="20"/>
    </location>
</feature>
<feature type="chain" id="PRO_5025340274" description="Protein kinase domain-containing protein" evidence="1">
    <location>
        <begin position="21"/>
        <end position="71"/>
    </location>
</feature>
<gene>
    <name evidence="2" type="ORF">F2P81_013193</name>
</gene>
<accession>A0A6A4SS72</accession>
<keyword evidence="1" id="KW-0732">Signal</keyword>
<dbReference type="AlphaFoldDB" id="A0A6A4SS72"/>
<reference evidence="2 3" key="1">
    <citation type="submission" date="2019-06" db="EMBL/GenBank/DDBJ databases">
        <title>Draft genomes of female and male turbot (Scophthalmus maximus).</title>
        <authorList>
            <person name="Xu H."/>
            <person name="Xu X.-W."/>
            <person name="Shao C."/>
            <person name="Chen S."/>
        </authorList>
    </citation>
    <scope>NUCLEOTIDE SEQUENCE [LARGE SCALE GENOMIC DNA]</scope>
    <source>
        <strain evidence="2">Ysfricsl-2016a</strain>
        <tissue evidence="2">Blood</tissue>
    </source>
</reference>
<evidence type="ECO:0000313" key="2">
    <source>
        <dbReference type="EMBL" id="KAF0035435.1"/>
    </source>
</evidence>
<evidence type="ECO:0000256" key="1">
    <source>
        <dbReference type="SAM" id="SignalP"/>
    </source>
</evidence>